<evidence type="ECO:0000313" key="1">
    <source>
        <dbReference type="EMBL" id="MBB4857102.1"/>
    </source>
</evidence>
<reference evidence="1 2" key="1">
    <citation type="submission" date="2020-08" db="EMBL/GenBank/DDBJ databases">
        <title>Functional genomics of gut bacteria from endangered species of beetles.</title>
        <authorList>
            <person name="Carlos-Shanley C."/>
        </authorList>
    </citation>
    <scope>NUCLEOTIDE SEQUENCE [LARGE SCALE GENOMIC DNA]</scope>
    <source>
        <strain evidence="1 2">S00245</strain>
    </source>
</reference>
<name>A0A7W7K6E7_9SPHN</name>
<comment type="caution">
    <text evidence="1">The sequence shown here is derived from an EMBL/GenBank/DDBJ whole genome shotgun (WGS) entry which is preliminary data.</text>
</comment>
<accession>A0A7W7K6E7</accession>
<dbReference type="EMBL" id="JACHLR010000001">
    <property type="protein sequence ID" value="MBB4857102.1"/>
    <property type="molecule type" value="Genomic_DNA"/>
</dbReference>
<dbReference type="Proteomes" id="UP000555448">
    <property type="component" value="Unassembled WGS sequence"/>
</dbReference>
<dbReference type="AlphaFoldDB" id="A0A7W7K6E7"/>
<protein>
    <submittedName>
        <fullName evidence="1">Uncharacterized protein</fullName>
    </submittedName>
</protein>
<evidence type="ECO:0000313" key="2">
    <source>
        <dbReference type="Proteomes" id="UP000555448"/>
    </source>
</evidence>
<dbReference type="RefSeq" id="WP_184242218.1">
    <property type="nucleotide sequence ID" value="NZ_JACHLR010000001.1"/>
</dbReference>
<proteinExistence type="predicted"/>
<keyword evidence="2" id="KW-1185">Reference proteome</keyword>
<sequence>MSEQPDDIVLEILKSLQHELSLVRRDQASQALRLLAMEDHQRGLLTSLHGVMTSILGVETDISAMKDRIDRIERRIGLMDTEH</sequence>
<gene>
    <name evidence="1" type="ORF">HNO88_000399</name>
</gene>
<organism evidence="1 2">
    <name type="scientific">Novosphingobium chloroacetimidivorans</name>
    <dbReference type="NCBI Taxonomy" id="1428314"/>
    <lineage>
        <taxon>Bacteria</taxon>
        <taxon>Pseudomonadati</taxon>
        <taxon>Pseudomonadota</taxon>
        <taxon>Alphaproteobacteria</taxon>
        <taxon>Sphingomonadales</taxon>
        <taxon>Sphingomonadaceae</taxon>
        <taxon>Novosphingobium</taxon>
    </lineage>
</organism>